<sequence>MDDARDIWNAVKARFGGNAESKKMRRSMLKQEFLEFRISEAKGLHKGYGMMQKILSQFNQLKAKPDAKEINLRFLRALPSSWSQVALTLKNKGGLEFLSFDDFYYKLKTLEVDIKGYSTFSLSQSAGLSHFAFVSATSTNKKMSYGDSPTHSSTTTYSVSSNSKIGSYRTGNVIEDVLQLFVADTEPEQQLAYEDLKHIKKLDLEEMDLKWQMAMLFVRVHKFEQKARRKVDFDKKESARFKKQKRYSSFKIKEIGKKEEDSKALVTIDTLVDWTNHDSESDGFIAAKEFCMIAGCDSGDVLKEGTAKLYNLITRANSEEANIAGDAGEFALMVSLLSSMSVGTKVGLGFTKCIGENELGWNDSAFSVFTTNSEDVEGRPIFHRFSKTDSMKVVPPPLTGDYTSLSDHTDLDESQMSYGTKSSTSCDPKCVPNDFVSCVDSDKSSAVNTYDLTSSDSGLKSSEHNPTDSSCASTSSVSTSMNAAEIDSNVGTPIKEPISHFRKYASSVSKLCFVYGSGTHLIKDCYFYEKQMTNTTVGIRVGPAVRPLPVPTSKPKVKLVPTGKLKATPVPTGRSKGTPVPIGEPKATPVPTGKPIGTPVPTGKPKVHPVPTGKPKFTPVPTGRPHRPFPVAIDRGCSPSVPSDRKLLLSPQQVVLGQHIEKETPFLATEDEGISIVGVLELLDDSVVVLKLPWKHNLYTIYLNDLCPMGNLASLVAHASFDESVKWHRVIFCTMLHGGYFEYWKAGLVVMYDGRSTYYGGIATSTHRGLHRGNCDPLILAEHFELKRSLINMMTSDQFFRLEKDNPHDHIHWFNKITSTIKCKEVPNSAIKLMLFPFSLAGAARRWLEKEPPHSILTWEDLISKFINDFFPPSRTTNLRNEISNFQQRFDESFHEAWDRYKDLLRACHHHSFTELHQLDTFYNALNSADQDSLNSSAGSNLLDRRTQDVKENQEKDIVGSKPDKNGKRWKARDQSLNHLIKDYDYYEKRMVQKPVLNSAMRVNHQNSVRMTHPHSNRNVVPTTVLTRSRLVSLSAARPVPTTVPQSTVKSPRPVKHIVNQAHSLIRRPINHRPVTKNSNFKQKVITVKVNKVNAIQGTKGNAEKSSTNWAGKPKCTVLDHFSRLSSASMTGNDYQQKDKDKAKPDKTEHEMEKHGKVKVNKSIKSKVKDEAGSTRVDPNLLNDFNMPLTKTVMTYLLPEEDTSAQRNESSSSITSSFDLKIVALKAEMAEISKNLMKLLQINQQVKAVIPSCETCGGPNSYNDFPSTVGQTQNVYAAGAYNQGGDNQGQNPPPAYQAPCYQASIQQASIPQPQVMTTTEFTNYMKDTVPPTNNKSTKDVQPLVVQVKTQVPNSEPVVAPVVEPVEAPVSATKRNPKPSIPYPSRLHDQKLREKANDQMEKFFQIIQDLNFNIRFANALILMPKSFLKTGRALIDVYEGELTLRVGNKAVTFNLDQTSRYSANYDDESINRIDVIDVACEEYSHEILGFSVSGNPTPSTKPIFSTSSPTLTPFGDSDFILEETDAFLAIEDESISSETNNSYYDLEVTHFGDIDFLLEETDAFLAIEDESISPEINNSYYDSEGVILLFEEFLNDDPSSPPLPLQELNFVEPKNEKSSIDEPPMVKHKDLPPHLEYAFLEGDDKLPIIIAKDLKDVEKTTLIKVLKSYKQALAWQLSDIKGINLEFCTHKILMKDDFKPAIQHQRRVNSKIHEVIKKEFLKLLDAGLIYPILDSPWEKSNFMVKEGIVLGHKISKNGIEVDKAKVDVIAKLPHPTTVKGIRSFLGHTGFYRGFIQGMSSQQNNKFVKDVKHYFWDDPFLFKICADKVIRRCVHGQEAIDILKACHNGPIGGHHGPNYTAKKVFDSGFYWPTIYRDAHDLVKSCDACIDFMGSFPSSRGNTYILVAVDYLSKWAEAKVLPTNDSQVVCKFLKSLFARFGTPHAIISDCGTHFCNDQFVKVMLKYGVTHHLAIAYHPQTSGQVEVSNHGLKRILESTVGENCASCSDKLDDALWAFRTSFKTPIGCTPYKLVYGKACHLSIELKNKAYWALKHANFDLLTAGNHQKV</sequence>
<organism evidence="3">
    <name type="scientific">Tanacetum cinerariifolium</name>
    <name type="common">Dalmatian daisy</name>
    <name type="synonym">Chrysanthemum cinerariifolium</name>
    <dbReference type="NCBI Taxonomy" id="118510"/>
    <lineage>
        <taxon>Eukaryota</taxon>
        <taxon>Viridiplantae</taxon>
        <taxon>Streptophyta</taxon>
        <taxon>Embryophyta</taxon>
        <taxon>Tracheophyta</taxon>
        <taxon>Spermatophyta</taxon>
        <taxon>Magnoliopsida</taxon>
        <taxon>eudicotyledons</taxon>
        <taxon>Gunneridae</taxon>
        <taxon>Pentapetalae</taxon>
        <taxon>asterids</taxon>
        <taxon>campanulids</taxon>
        <taxon>Asterales</taxon>
        <taxon>Asteraceae</taxon>
        <taxon>Asteroideae</taxon>
        <taxon>Anthemideae</taxon>
        <taxon>Anthemidinae</taxon>
        <taxon>Tanacetum</taxon>
    </lineage>
</organism>
<feature type="compositionally biased region" description="Basic and acidic residues" evidence="1">
    <location>
        <begin position="943"/>
        <end position="970"/>
    </location>
</feature>
<feature type="region of interest" description="Disordered" evidence="1">
    <location>
        <begin position="933"/>
        <end position="970"/>
    </location>
</feature>
<comment type="caution">
    <text evidence="3">The sequence shown here is derived from an EMBL/GenBank/DDBJ whole genome shotgun (WGS) entry which is preliminary data.</text>
</comment>
<feature type="domain" description="Integrase catalytic" evidence="2">
    <location>
        <begin position="1877"/>
        <end position="2034"/>
    </location>
</feature>
<dbReference type="EMBL" id="BKCJ010003500">
    <property type="protein sequence ID" value="GEU55458.1"/>
    <property type="molecule type" value="Genomic_DNA"/>
</dbReference>
<accession>A0A6L2L199</accession>
<proteinExistence type="predicted"/>
<dbReference type="SUPFAM" id="SSF56672">
    <property type="entry name" value="DNA/RNA polymerases"/>
    <property type="match status" value="1"/>
</dbReference>
<keyword evidence="3" id="KW-0548">Nucleotidyltransferase</keyword>
<dbReference type="Gene3D" id="3.10.10.10">
    <property type="entry name" value="HIV Type 1 Reverse Transcriptase, subunit A, domain 1"/>
    <property type="match status" value="1"/>
</dbReference>
<dbReference type="InterPro" id="IPR005162">
    <property type="entry name" value="Retrotrans_gag_dom"/>
</dbReference>
<evidence type="ECO:0000259" key="2">
    <source>
        <dbReference type="PROSITE" id="PS50994"/>
    </source>
</evidence>
<dbReference type="PANTHER" id="PTHR37984:SF5">
    <property type="entry name" value="PROTEIN NYNRIN-LIKE"/>
    <property type="match status" value="1"/>
</dbReference>
<feature type="region of interest" description="Disordered" evidence="1">
    <location>
        <begin position="1128"/>
        <end position="1156"/>
    </location>
</feature>
<dbReference type="SUPFAM" id="SSF53098">
    <property type="entry name" value="Ribonuclease H-like"/>
    <property type="match status" value="1"/>
</dbReference>
<dbReference type="PANTHER" id="PTHR37984">
    <property type="entry name" value="PROTEIN CBG26694"/>
    <property type="match status" value="1"/>
</dbReference>
<dbReference type="Pfam" id="PF00665">
    <property type="entry name" value="rve"/>
    <property type="match status" value="1"/>
</dbReference>
<reference evidence="3" key="1">
    <citation type="journal article" date="2019" name="Sci. Rep.">
        <title>Draft genome of Tanacetum cinerariifolium, the natural source of mosquito coil.</title>
        <authorList>
            <person name="Yamashiro T."/>
            <person name="Shiraishi A."/>
            <person name="Satake H."/>
            <person name="Nakayama K."/>
        </authorList>
    </citation>
    <scope>NUCLEOTIDE SEQUENCE</scope>
</reference>
<dbReference type="InterPro" id="IPR001584">
    <property type="entry name" value="Integrase_cat-core"/>
</dbReference>
<dbReference type="InterPro" id="IPR050951">
    <property type="entry name" value="Retrovirus_Pol_polyprotein"/>
</dbReference>
<feature type="region of interest" description="Disordered" evidence="1">
    <location>
        <begin position="564"/>
        <end position="625"/>
    </location>
</feature>
<dbReference type="Gene3D" id="1.10.340.70">
    <property type="match status" value="1"/>
</dbReference>
<keyword evidence="3" id="KW-0695">RNA-directed DNA polymerase</keyword>
<dbReference type="InterPro" id="IPR036397">
    <property type="entry name" value="RNaseH_sf"/>
</dbReference>
<protein>
    <submittedName>
        <fullName evidence="3">Reverse transcriptase domain-containing protein</fullName>
    </submittedName>
</protein>
<evidence type="ECO:0000313" key="3">
    <source>
        <dbReference type="EMBL" id="GEU55458.1"/>
    </source>
</evidence>
<dbReference type="InterPro" id="IPR043502">
    <property type="entry name" value="DNA/RNA_pol_sf"/>
</dbReference>
<dbReference type="GO" id="GO:0015074">
    <property type="term" value="P:DNA integration"/>
    <property type="evidence" value="ECO:0007669"/>
    <property type="project" value="InterPro"/>
</dbReference>
<feature type="compositionally biased region" description="Basic and acidic residues" evidence="1">
    <location>
        <begin position="1136"/>
        <end position="1155"/>
    </location>
</feature>
<keyword evidence="3" id="KW-0808">Transferase</keyword>
<feature type="region of interest" description="Disordered" evidence="1">
    <location>
        <begin position="396"/>
        <end position="418"/>
    </location>
</feature>
<dbReference type="GO" id="GO:0003964">
    <property type="term" value="F:RNA-directed DNA polymerase activity"/>
    <property type="evidence" value="ECO:0007669"/>
    <property type="project" value="UniProtKB-KW"/>
</dbReference>
<dbReference type="InterPro" id="IPR012337">
    <property type="entry name" value="RNaseH-like_sf"/>
</dbReference>
<evidence type="ECO:0000256" key="1">
    <source>
        <dbReference type="SAM" id="MobiDB-lite"/>
    </source>
</evidence>
<name>A0A6L2L199_TANCI</name>
<dbReference type="GO" id="GO:0003676">
    <property type="term" value="F:nucleic acid binding"/>
    <property type="evidence" value="ECO:0007669"/>
    <property type="project" value="InterPro"/>
</dbReference>
<gene>
    <name evidence="3" type="ORF">Tci_027436</name>
</gene>
<feature type="compositionally biased region" description="Low complexity" evidence="1">
    <location>
        <begin position="467"/>
        <end position="476"/>
    </location>
</feature>
<dbReference type="Pfam" id="PF03732">
    <property type="entry name" value="Retrotrans_gag"/>
    <property type="match status" value="1"/>
</dbReference>
<dbReference type="Gene3D" id="3.30.420.10">
    <property type="entry name" value="Ribonuclease H-like superfamily/Ribonuclease H"/>
    <property type="match status" value="1"/>
</dbReference>
<dbReference type="InterPro" id="IPR043128">
    <property type="entry name" value="Rev_trsase/Diguanyl_cyclase"/>
</dbReference>
<dbReference type="Gene3D" id="3.30.70.270">
    <property type="match status" value="1"/>
</dbReference>
<dbReference type="Pfam" id="PF14223">
    <property type="entry name" value="Retrotran_gag_2"/>
    <property type="match status" value="1"/>
</dbReference>
<feature type="region of interest" description="Disordered" evidence="1">
    <location>
        <begin position="452"/>
        <end position="476"/>
    </location>
</feature>
<dbReference type="PROSITE" id="PS50994">
    <property type="entry name" value="INTEGRASE"/>
    <property type="match status" value="1"/>
</dbReference>